<dbReference type="AlphaFoldDB" id="A0A653A131"/>
<dbReference type="PANTHER" id="PTHR37809">
    <property type="entry name" value="RIBOSOMAL PROTEIN S12 METHYLTHIOTRANSFERASE ACCESSORY FACTOR YCAO"/>
    <property type="match status" value="1"/>
</dbReference>
<dbReference type="Gene3D" id="3.30.1330.230">
    <property type="match status" value="2"/>
</dbReference>
<proteinExistence type="predicted"/>
<dbReference type="InterPro" id="IPR003776">
    <property type="entry name" value="YcaO-like_dom"/>
</dbReference>
<accession>A0A653A131</accession>
<dbReference type="PANTHER" id="PTHR37809:SF1">
    <property type="entry name" value="RIBOSOMAL PROTEIN S12 METHYLTHIOTRANSFERASE ACCESSORY FACTOR YCAO"/>
    <property type="match status" value="1"/>
</dbReference>
<evidence type="ECO:0000259" key="1">
    <source>
        <dbReference type="PROSITE" id="PS51664"/>
    </source>
</evidence>
<sequence length="610" mass="67742">MPHGCSRICPPVRPVAQVWGLVLTKRPDKSGFCMQGHVRGMSSQRERVRYRLDRIGAGQGVGWFACVPENEWTLPDGLAYLRDYPYDSFMHRHLLGVAGRMEEDEVRSVLRGGDPPGDPVRLVLAAERLVAKDRLGELPPLLAGIDQAVLRAASPLIDLKWSQLGLAEGHLYWLRCFARNMMRHEPLPDPDCAEHEILFDPPALALWRGSVVRLDERQACRRVEEAPKGGAALKETCRALTRALEGMGVLQGWESRTEATVSPYAVERPWRTTIGVAAGRNRFELEVNQISYGRGFNIHQARISCLMEIVERFSAFASVEDGRCRGYKCEHALLKGTYEELEAGGVPVLDPAALTLEVPYAGDPLYWVDGERVIGGRSEAVYLPAQLAFLFANLDEPDLTSGLSSTGFGAGRSPAAAKLSALLEVIERDAEKVVPFAEERCFLMDMEGAEGAEILDSLALKGIVIQFRDMTSEFGIPCYQAFIVGPGGVILKGSAAHLDGRHALLSALTEIPYPYPYWFGAVPPPPTLPVRRMRDIPCYASGEVEADLRRVEGLLEANRFAPIYVDLTREDLGIPVYRALVPGLEMMTVYDRFSPLCLRQFGHYLYRTYR</sequence>
<organism evidence="2">
    <name type="scientific">Uncultured Desulfatiglans sp</name>
    <dbReference type="NCBI Taxonomy" id="1748965"/>
    <lineage>
        <taxon>Bacteria</taxon>
        <taxon>Pseudomonadati</taxon>
        <taxon>Thermodesulfobacteriota</taxon>
        <taxon>Desulfobacteria</taxon>
        <taxon>Desulfatiglandales</taxon>
        <taxon>Desulfatiglandaceae</taxon>
        <taxon>Desulfatiglans</taxon>
        <taxon>environmental samples</taxon>
    </lineage>
</organism>
<evidence type="ECO:0000313" key="2">
    <source>
        <dbReference type="EMBL" id="VBB41735.1"/>
    </source>
</evidence>
<reference evidence="2" key="1">
    <citation type="submission" date="2018-07" db="EMBL/GenBank/DDBJ databases">
        <authorList>
            <consortium name="Genoscope - CEA"/>
            <person name="William W."/>
        </authorList>
    </citation>
    <scope>NUCLEOTIDE SEQUENCE</scope>
    <source>
        <strain evidence="2">IK1</strain>
    </source>
</reference>
<protein>
    <recommendedName>
        <fullName evidence="1">YcaO domain-containing protein</fullName>
    </recommendedName>
</protein>
<name>A0A653A131_UNCDX</name>
<gene>
    <name evidence="2" type="ORF">TRIP_B170037</name>
</gene>
<dbReference type="Pfam" id="PF02624">
    <property type="entry name" value="YcaO"/>
    <property type="match status" value="2"/>
</dbReference>
<dbReference type="PROSITE" id="PS51664">
    <property type="entry name" value="YCAO"/>
    <property type="match status" value="1"/>
</dbReference>
<dbReference type="EMBL" id="UPXX01000009">
    <property type="protein sequence ID" value="VBB41735.1"/>
    <property type="molecule type" value="Genomic_DNA"/>
</dbReference>
<feature type="domain" description="YcaO" evidence="1">
    <location>
        <begin position="293"/>
        <end position="610"/>
    </location>
</feature>